<dbReference type="GO" id="GO:0030378">
    <property type="term" value="F:serine racemase activity"/>
    <property type="evidence" value="ECO:0007669"/>
    <property type="project" value="TreeGrafter"/>
</dbReference>
<feature type="domain" description="Tryptophan synthase beta chain-like PALP" evidence="4">
    <location>
        <begin position="2"/>
        <end position="50"/>
    </location>
</feature>
<dbReference type="SUPFAM" id="SSF53686">
    <property type="entry name" value="Tryptophan synthase beta subunit-like PLP-dependent enzymes"/>
    <property type="match status" value="1"/>
</dbReference>
<dbReference type="GO" id="GO:0005524">
    <property type="term" value="F:ATP binding"/>
    <property type="evidence" value="ECO:0007669"/>
    <property type="project" value="TreeGrafter"/>
</dbReference>
<dbReference type="GO" id="GO:0030170">
    <property type="term" value="F:pyridoxal phosphate binding"/>
    <property type="evidence" value="ECO:0007669"/>
    <property type="project" value="TreeGrafter"/>
</dbReference>
<sequence length="66" mass="7157">MKAETFQVAGAFKFRGAYNRVSRLTEEEKTRGVVAYSSGNHAQGVAAAARPSARPPSSSCRRTARR</sequence>
<dbReference type="Pfam" id="PF00291">
    <property type="entry name" value="PALP"/>
    <property type="match status" value="1"/>
</dbReference>
<dbReference type="EC" id="4.3.1.19" evidence="5"/>
<proteinExistence type="predicted"/>
<dbReference type="KEGG" id="bvy:NCTC9239_03177"/>
<comment type="cofactor">
    <cofactor evidence="1">
        <name>pyridoxal 5'-phosphate</name>
        <dbReference type="ChEBI" id="CHEBI:597326"/>
    </cofactor>
</comment>
<dbReference type="AlphaFoldDB" id="A0A4P1KJ40"/>
<dbReference type="Gene3D" id="3.40.50.1100">
    <property type="match status" value="2"/>
</dbReference>
<protein>
    <submittedName>
        <fullName evidence="5">L-threonine dehydratase catabolic TdcB</fullName>
        <ecNumber evidence="5">4.3.1.19</ecNumber>
    </submittedName>
</protein>
<evidence type="ECO:0000313" key="6">
    <source>
        <dbReference type="Proteomes" id="UP000309952"/>
    </source>
</evidence>
<dbReference type="GO" id="GO:0070179">
    <property type="term" value="P:D-serine biosynthetic process"/>
    <property type="evidence" value="ECO:0007669"/>
    <property type="project" value="TreeGrafter"/>
</dbReference>
<dbReference type="Proteomes" id="UP000309952">
    <property type="component" value="Chromosome"/>
</dbReference>
<name>A0A4P1KJ40_9CAUL</name>
<keyword evidence="2" id="KW-0663">Pyridoxal phosphate</keyword>
<dbReference type="InterPro" id="IPR001926">
    <property type="entry name" value="TrpB-like_PALP"/>
</dbReference>
<reference evidence="5 6" key="1">
    <citation type="submission" date="2019-04" db="EMBL/GenBank/DDBJ databases">
        <authorList>
            <consortium name="Pathogen Informatics"/>
        </authorList>
    </citation>
    <scope>NUCLEOTIDE SEQUENCE [LARGE SCALE GENOMIC DNA]</scope>
    <source>
        <strain evidence="5 6">NCTC9239</strain>
    </source>
</reference>
<dbReference type="GO" id="GO:0004794">
    <property type="term" value="F:threonine deaminase activity"/>
    <property type="evidence" value="ECO:0007669"/>
    <property type="project" value="UniProtKB-EC"/>
</dbReference>
<feature type="region of interest" description="Disordered" evidence="3">
    <location>
        <begin position="42"/>
        <end position="66"/>
    </location>
</feature>
<evidence type="ECO:0000256" key="3">
    <source>
        <dbReference type="SAM" id="MobiDB-lite"/>
    </source>
</evidence>
<evidence type="ECO:0000259" key="4">
    <source>
        <dbReference type="Pfam" id="PF00291"/>
    </source>
</evidence>
<feature type="compositionally biased region" description="Low complexity" evidence="3">
    <location>
        <begin position="46"/>
        <end position="66"/>
    </location>
</feature>
<accession>A0A4P1KJ40</accession>
<dbReference type="GO" id="GO:0000287">
    <property type="term" value="F:magnesium ion binding"/>
    <property type="evidence" value="ECO:0007669"/>
    <property type="project" value="TreeGrafter"/>
</dbReference>
<gene>
    <name evidence="5" type="primary">tdcB_2</name>
    <name evidence="5" type="ORF">NCTC9239_03177</name>
</gene>
<dbReference type="GO" id="GO:0003941">
    <property type="term" value="F:L-serine ammonia-lyase activity"/>
    <property type="evidence" value="ECO:0007669"/>
    <property type="project" value="TreeGrafter"/>
</dbReference>
<evidence type="ECO:0000256" key="1">
    <source>
        <dbReference type="ARBA" id="ARBA00001933"/>
    </source>
</evidence>
<dbReference type="PANTHER" id="PTHR43050">
    <property type="entry name" value="SERINE / THREONINE RACEMASE FAMILY MEMBER"/>
    <property type="match status" value="1"/>
</dbReference>
<evidence type="ECO:0000313" key="5">
    <source>
        <dbReference type="EMBL" id="VTO19613.1"/>
    </source>
</evidence>
<dbReference type="InterPro" id="IPR036052">
    <property type="entry name" value="TrpB-like_PALP_sf"/>
</dbReference>
<organism evidence="5 6">
    <name type="scientific">Brevundimonas vancanneytii</name>
    <dbReference type="NCBI Taxonomy" id="1325724"/>
    <lineage>
        <taxon>Bacteria</taxon>
        <taxon>Pseudomonadati</taxon>
        <taxon>Pseudomonadota</taxon>
        <taxon>Alphaproteobacteria</taxon>
        <taxon>Caulobacterales</taxon>
        <taxon>Caulobacteraceae</taxon>
        <taxon>Brevundimonas</taxon>
    </lineage>
</organism>
<keyword evidence="6" id="KW-1185">Reference proteome</keyword>
<dbReference type="PANTHER" id="PTHR43050:SF1">
    <property type="entry name" value="SERINE RACEMASE"/>
    <property type="match status" value="1"/>
</dbReference>
<dbReference type="GO" id="GO:0018114">
    <property type="term" value="F:threonine racemase activity"/>
    <property type="evidence" value="ECO:0007669"/>
    <property type="project" value="TreeGrafter"/>
</dbReference>
<evidence type="ECO:0000256" key="2">
    <source>
        <dbReference type="ARBA" id="ARBA00022898"/>
    </source>
</evidence>
<keyword evidence="5" id="KW-0456">Lyase</keyword>
<dbReference type="EMBL" id="LR588407">
    <property type="protein sequence ID" value="VTO19613.1"/>
    <property type="molecule type" value="Genomic_DNA"/>
</dbReference>